<proteinExistence type="predicted"/>
<evidence type="ECO:0000313" key="1">
    <source>
        <dbReference type="EMBL" id="KAF5556881.1"/>
    </source>
</evidence>
<comment type="caution">
    <text evidence="1">The sequence shown here is derived from an EMBL/GenBank/DDBJ whole genome shotgun (WGS) entry which is preliminary data.</text>
</comment>
<keyword evidence="2" id="KW-1185">Reference proteome</keyword>
<dbReference type="EMBL" id="JAAOAM010000024">
    <property type="protein sequence ID" value="KAF5556881.1"/>
    <property type="molecule type" value="Genomic_DNA"/>
</dbReference>
<organism evidence="1 2">
    <name type="scientific">Fusarium mexicanum</name>
    <dbReference type="NCBI Taxonomy" id="751941"/>
    <lineage>
        <taxon>Eukaryota</taxon>
        <taxon>Fungi</taxon>
        <taxon>Dikarya</taxon>
        <taxon>Ascomycota</taxon>
        <taxon>Pezizomycotina</taxon>
        <taxon>Sordariomycetes</taxon>
        <taxon>Hypocreomycetidae</taxon>
        <taxon>Hypocreales</taxon>
        <taxon>Nectriaceae</taxon>
        <taxon>Fusarium</taxon>
        <taxon>Fusarium fujikuroi species complex</taxon>
    </lineage>
</organism>
<gene>
    <name evidence="1" type="ORF">FMEXI_934</name>
</gene>
<protein>
    <submittedName>
        <fullName evidence="1">Uncharacterized protein</fullName>
    </submittedName>
</protein>
<reference evidence="1 2" key="1">
    <citation type="submission" date="2020-05" db="EMBL/GenBank/DDBJ databases">
        <title>Identification and distribution of gene clusters putatively required for synthesis of sphingolipid metabolism inhibitors in phylogenetically diverse species of the filamentous fungus Fusarium.</title>
        <authorList>
            <person name="Kim H.-S."/>
            <person name="Busman M."/>
            <person name="Brown D.W."/>
            <person name="Divon H."/>
            <person name="Uhlig S."/>
            <person name="Proctor R.H."/>
        </authorList>
    </citation>
    <scope>NUCLEOTIDE SEQUENCE [LARGE SCALE GENOMIC DNA]</scope>
    <source>
        <strain evidence="1 2">NRRL 53147</strain>
    </source>
</reference>
<sequence>MDSFHGMIQDFDAIMSMESFLDVLVDFENGVKTLTKDLKSQDVNQVTELVNLLIKGMKSIASAFQVSNTDDLNDPDLLREFHKLLQLTEFDAKLAYTEMDREEAFKYPRLTTSNCEERFEILRDSIEYFVEFVIENSPSMRACIPSFTKLVATFTMLVMEYLKLRHRHFAMQVEGVIEDKAEGPDAQHLNKEEVLGLVSRSFSIEFIGHCIRHYHQRKPLEAVSVKLTWDSNKQEWIAKKEEWTDAFVAGLEGDAIQVLMIEPTQLLYSQYKGKKQYDDKNDIPCHPLLQRCKLDLLDREEGVLHWSLGGVVAWKFYGQHEWMDRFGHVIDSSEYTISNRQLR</sequence>
<dbReference type="AlphaFoldDB" id="A0A8H5N7Z9"/>
<evidence type="ECO:0000313" key="2">
    <source>
        <dbReference type="Proteomes" id="UP000522262"/>
    </source>
</evidence>
<name>A0A8H5N7Z9_9HYPO</name>
<accession>A0A8H5N7Z9</accession>
<dbReference type="Proteomes" id="UP000522262">
    <property type="component" value="Unassembled WGS sequence"/>
</dbReference>